<dbReference type="EMBL" id="JAPZBU010000003">
    <property type="protein sequence ID" value="KAJ5414732.1"/>
    <property type="molecule type" value="Genomic_DNA"/>
</dbReference>
<comment type="caution">
    <text evidence="1">The sequence shown here is derived from an EMBL/GenBank/DDBJ whole genome shotgun (WGS) entry which is preliminary data.</text>
</comment>
<sequence length="271" mass="31114">MPSSPKCLSLLLINNQLSTEARAVLDRGKLDYVVDIAVKNELDLFLTWQSVPPLETHISTLYSNVRLFGPIIDSRTIGRQLGDGGWTGFHWSFFAALERFLRYGPVREKPHQREEGPPGLGISADLELTFPPNNVTFKHWMHRHNGFDRFPSRYSGEISETLSSYKPRPEWLCEYLHQRVIGLLSMGYHVSSFGMPLYDHIGTIQMLVDGRLQFEIDLSSHLAGRRFTDAGSMMGHLNHEDRETGFWKWKTETLLRREAQGFPVVRPSEDE</sequence>
<evidence type="ECO:0000313" key="1">
    <source>
        <dbReference type="EMBL" id="KAJ5414732.1"/>
    </source>
</evidence>
<organism evidence="1 2">
    <name type="scientific">Penicillium cosmopolitanum</name>
    <dbReference type="NCBI Taxonomy" id="1131564"/>
    <lineage>
        <taxon>Eukaryota</taxon>
        <taxon>Fungi</taxon>
        <taxon>Dikarya</taxon>
        <taxon>Ascomycota</taxon>
        <taxon>Pezizomycotina</taxon>
        <taxon>Eurotiomycetes</taxon>
        <taxon>Eurotiomycetidae</taxon>
        <taxon>Eurotiales</taxon>
        <taxon>Aspergillaceae</taxon>
        <taxon>Penicillium</taxon>
    </lineage>
</organism>
<dbReference type="RefSeq" id="XP_056494578.1">
    <property type="nucleotide sequence ID" value="XM_056625996.1"/>
</dbReference>
<accession>A0A9W9WCF2</accession>
<name>A0A9W9WCF2_9EURO</name>
<dbReference type="AlphaFoldDB" id="A0A9W9WCF2"/>
<reference evidence="1" key="2">
    <citation type="journal article" date="2023" name="IMA Fungus">
        <title>Comparative genomic study of the Penicillium genus elucidates a diverse pangenome and 15 lateral gene transfer events.</title>
        <authorList>
            <person name="Petersen C."/>
            <person name="Sorensen T."/>
            <person name="Nielsen M.R."/>
            <person name="Sondergaard T.E."/>
            <person name="Sorensen J.L."/>
            <person name="Fitzpatrick D.A."/>
            <person name="Frisvad J.C."/>
            <person name="Nielsen K.L."/>
        </authorList>
    </citation>
    <scope>NUCLEOTIDE SEQUENCE</scope>
    <source>
        <strain evidence="1">IBT 29677</strain>
    </source>
</reference>
<reference evidence="1" key="1">
    <citation type="submission" date="2022-12" db="EMBL/GenBank/DDBJ databases">
        <authorList>
            <person name="Petersen C."/>
        </authorList>
    </citation>
    <scope>NUCLEOTIDE SEQUENCE</scope>
    <source>
        <strain evidence="1">IBT 29677</strain>
    </source>
</reference>
<keyword evidence="2" id="KW-1185">Reference proteome</keyword>
<evidence type="ECO:0000313" key="2">
    <source>
        <dbReference type="Proteomes" id="UP001147747"/>
    </source>
</evidence>
<dbReference type="GeneID" id="81364976"/>
<protein>
    <submittedName>
        <fullName evidence="1">Uncharacterized protein</fullName>
    </submittedName>
</protein>
<gene>
    <name evidence="1" type="ORF">N7509_001359</name>
</gene>
<dbReference type="OrthoDB" id="2823490at2759"/>
<dbReference type="Proteomes" id="UP001147747">
    <property type="component" value="Unassembled WGS sequence"/>
</dbReference>
<proteinExistence type="predicted"/>